<keyword evidence="1" id="KW-0812">Transmembrane</keyword>
<dbReference type="EMBL" id="JACGXL010000001">
    <property type="protein sequence ID" value="MBA8886400.1"/>
    <property type="molecule type" value="Genomic_DNA"/>
</dbReference>
<organism evidence="2 3">
    <name type="scientific">Dokdonella fugitiva</name>
    <dbReference type="NCBI Taxonomy" id="328517"/>
    <lineage>
        <taxon>Bacteria</taxon>
        <taxon>Pseudomonadati</taxon>
        <taxon>Pseudomonadota</taxon>
        <taxon>Gammaproteobacteria</taxon>
        <taxon>Lysobacterales</taxon>
        <taxon>Rhodanobacteraceae</taxon>
        <taxon>Dokdonella</taxon>
    </lineage>
</organism>
<keyword evidence="1" id="KW-1133">Transmembrane helix</keyword>
<reference evidence="2 3" key="1">
    <citation type="submission" date="2020-07" db="EMBL/GenBank/DDBJ databases">
        <title>Genomic Encyclopedia of Type Strains, Phase IV (KMG-V): Genome sequencing to study the core and pangenomes of soil and plant-associated prokaryotes.</title>
        <authorList>
            <person name="Whitman W."/>
        </authorList>
    </citation>
    <scope>NUCLEOTIDE SEQUENCE [LARGE SCALE GENOMIC DNA]</scope>
    <source>
        <strain evidence="2 3">RH2WT43</strain>
    </source>
</reference>
<dbReference type="RefSeq" id="WP_182529485.1">
    <property type="nucleotide sequence ID" value="NZ_JACGXL010000001.1"/>
</dbReference>
<feature type="transmembrane region" description="Helical" evidence="1">
    <location>
        <begin position="114"/>
        <end position="135"/>
    </location>
</feature>
<gene>
    <name evidence="2" type="ORF">FHW12_000591</name>
</gene>
<evidence type="ECO:0000313" key="2">
    <source>
        <dbReference type="EMBL" id="MBA8886400.1"/>
    </source>
</evidence>
<dbReference type="AlphaFoldDB" id="A0A839EZS3"/>
<dbReference type="NCBIfam" id="NF047765">
    <property type="entry name" value="LIC_13387_fam"/>
    <property type="match status" value="1"/>
</dbReference>
<keyword evidence="3" id="KW-1185">Reference proteome</keyword>
<evidence type="ECO:0008006" key="4">
    <source>
        <dbReference type="Google" id="ProtNLM"/>
    </source>
</evidence>
<feature type="transmembrane region" description="Helical" evidence="1">
    <location>
        <begin position="87"/>
        <end position="108"/>
    </location>
</feature>
<evidence type="ECO:0000313" key="3">
    <source>
        <dbReference type="Proteomes" id="UP000550401"/>
    </source>
</evidence>
<dbReference type="InterPro" id="IPR058068">
    <property type="entry name" value="LIC_13387-like"/>
</dbReference>
<comment type="caution">
    <text evidence="2">The sequence shown here is derived from an EMBL/GenBank/DDBJ whole genome shotgun (WGS) entry which is preliminary data.</text>
</comment>
<sequence length="141" mass="15140">MLARLLVSASSLIMLLLGGIHLLYTFMDDKIVPRDPAVREAMNATTLALTSQTTVWRAWIGFNASHSLCALFFGLLFGFLALAHSGLLFGSAFLQLLGVAVLIGFVVLARLYWFSVPFAGVSLALACFVAGLLVAQFSSRA</sequence>
<accession>A0A839EZS3</accession>
<name>A0A839EZS3_9GAMM</name>
<protein>
    <recommendedName>
        <fullName evidence="4">Transmembrane protein</fullName>
    </recommendedName>
</protein>
<dbReference type="Proteomes" id="UP000550401">
    <property type="component" value="Unassembled WGS sequence"/>
</dbReference>
<keyword evidence="1" id="KW-0472">Membrane</keyword>
<evidence type="ECO:0000256" key="1">
    <source>
        <dbReference type="SAM" id="Phobius"/>
    </source>
</evidence>
<proteinExistence type="predicted"/>
<feature type="transmembrane region" description="Helical" evidence="1">
    <location>
        <begin position="58"/>
        <end position="80"/>
    </location>
</feature>